<dbReference type="PROSITE" id="PS51194">
    <property type="entry name" value="HELICASE_CTER"/>
    <property type="match status" value="1"/>
</dbReference>
<dbReference type="InterPro" id="IPR027417">
    <property type="entry name" value="P-loop_NTPase"/>
</dbReference>
<dbReference type="InterPro" id="IPR011545">
    <property type="entry name" value="DEAD/DEAH_box_helicase_dom"/>
</dbReference>
<evidence type="ECO:0000259" key="4">
    <source>
        <dbReference type="PROSITE" id="PS51194"/>
    </source>
</evidence>
<feature type="domain" description="Helicase ATP-binding" evidence="3">
    <location>
        <begin position="32"/>
        <end position="211"/>
    </location>
</feature>
<feature type="domain" description="Helicase C-terminal" evidence="4">
    <location>
        <begin position="237"/>
        <end position="388"/>
    </location>
</feature>
<organism evidence="5 6">
    <name type="scientific">Dactylosporangium salmoneum</name>
    <dbReference type="NCBI Taxonomy" id="53361"/>
    <lineage>
        <taxon>Bacteria</taxon>
        <taxon>Bacillati</taxon>
        <taxon>Actinomycetota</taxon>
        <taxon>Actinomycetes</taxon>
        <taxon>Micromonosporales</taxon>
        <taxon>Micromonosporaceae</taxon>
        <taxon>Dactylosporangium</taxon>
    </lineage>
</organism>
<dbReference type="InterPro" id="IPR014001">
    <property type="entry name" value="Helicase_ATP-bd"/>
</dbReference>
<evidence type="ECO:0000256" key="1">
    <source>
        <dbReference type="ARBA" id="ARBA00022741"/>
    </source>
</evidence>
<evidence type="ECO:0000259" key="3">
    <source>
        <dbReference type="PROSITE" id="PS51192"/>
    </source>
</evidence>
<dbReference type="Pfam" id="PF00271">
    <property type="entry name" value="Helicase_C"/>
    <property type="match status" value="1"/>
</dbReference>
<dbReference type="SMART" id="SM00490">
    <property type="entry name" value="HELICc"/>
    <property type="match status" value="1"/>
</dbReference>
<dbReference type="PANTHER" id="PTHR47962">
    <property type="entry name" value="ATP-DEPENDENT HELICASE LHR-RELATED-RELATED"/>
    <property type="match status" value="1"/>
</dbReference>
<dbReference type="RefSeq" id="WP_344616853.1">
    <property type="nucleotide sequence ID" value="NZ_BAAARV010000069.1"/>
</dbReference>
<comment type="caution">
    <text evidence="5">The sequence shown here is derived from an EMBL/GenBank/DDBJ whole genome shotgun (WGS) entry which is preliminary data.</text>
</comment>
<dbReference type="SMART" id="SM00487">
    <property type="entry name" value="DEXDc"/>
    <property type="match status" value="1"/>
</dbReference>
<keyword evidence="5" id="KW-0347">Helicase</keyword>
<dbReference type="InterPro" id="IPR052511">
    <property type="entry name" value="ATP-dep_Helicase"/>
</dbReference>
<proteinExistence type="predicted"/>
<dbReference type="SUPFAM" id="SSF52540">
    <property type="entry name" value="P-loop containing nucleoside triphosphate hydrolases"/>
    <property type="match status" value="1"/>
</dbReference>
<evidence type="ECO:0000256" key="2">
    <source>
        <dbReference type="ARBA" id="ARBA00022840"/>
    </source>
</evidence>
<evidence type="ECO:0000313" key="6">
    <source>
        <dbReference type="Proteomes" id="UP001501444"/>
    </source>
</evidence>
<name>A0ABN3H589_9ACTN</name>
<dbReference type="Pfam" id="PF00270">
    <property type="entry name" value="DEAD"/>
    <property type="match status" value="1"/>
</dbReference>
<dbReference type="PROSITE" id="PS51192">
    <property type="entry name" value="HELICASE_ATP_BIND_1"/>
    <property type="match status" value="1"/>
</dbReference>
<keyword evidence="2" id="KW-0067">ATP-binding</keyword>
<accession>A0ABN3H589</accession>
<dbReference type="Proteomes" id="UP001501444">
    <property type="component" value="Unassembled WGS sequence"/>
</dbReference>
<protein>
    <submittedName>
        <fullName evidence="5">DEAD/DEAH box helicase</fullName>
    </submittedName>
</protein>
<keyword evidence="6" id="KW-1185">Reference proteome</keyword>
<dbReference type="PANTHER" id="PTHR47962:SF5">
    <property type="entry name" value="ATP-DEPENDENT HELICASE LHR-RELATED"/>
    <property type="match status" value="1"/>
</dbReference>
<gene>
    <name evidence="5" type="ORF">GCM10010170_069800</name>
</gene>
<dbReference type="GO" id="GO:0004386">
    <property type="term" value="F:helicase activity"/>
    <property type="evidence" value="ECO:0007669"/>
    <property type="project" value="UniProtKB-KW"/>
</dbReference>
<keyword evidence="1" id="KW-0547">Nucleotide-binding</keyword>
<reference evidence="5 6" key="1">
    <citation type="journal article" date="2019" name="Int. J. Syst. Evol. Microbiol.">
        <title>The Global Catalogue of Microorganisms (GCM) 10K type strain sequencing project: providing services to taxonomists for standard genome sequencing and annotation.</title>
        <authorList>
            <consortium name="The Broad Institute Genomics Platform"/>
            <consortium name="The Broad Institute Genome Sequencing Center for Infectious Disease"/>
            <person name="Wu L."/>
            <person name="Ma J."/>
        </authorList>
    </citation>
    <scope>NUCLEOTIDE SEQUENCE [LARGE SCALE GENOMIC DNA]</scope>
    <source>
        <strain evidence="5 6">JCM 3272</strain>
    </source>
</reference>
<dbReference type="InterPro" id="IPR001650">
    <property type="entry name" value="Helicase_C-like"/>
</dbReference>
<sequence>MTAVDRLHPGVAHHIVNTLGWRALRPLQEAAIEPVLAGDDALLLAPTAGGKTEAAVFPTLTAMAEGAWTGISVLYLCPLRALLNNLHPRIAGYASWLGRTAGLWHGDTSATQRRRLRLERPDILLTTPESLEAMLVSTLTDPRQVFADLRMVIVDEVHAFAGDDRGWHLLAVLERLSRIAGRRVQRIGLSATVGNPGDLLHWLQGANATYRPGTVVAPSAPPGPAPAIDVTLDFVGGVDNAATVIAALHRGEKRLAFCDSRAQVEQLALALRAKGVRTFVSHSSLAADERRQAEQAFAEARDCVIVATATLELGVDVGDLDRVIQLDAPRTVASFLQRLGRTGRRPGTNRNTLFLATKHDTLLKAAGLLNLWRDGYVEPVVPPPRPRHIAAQQILALCLQEHRIGGETWPSWYGDLAIFDQTTPAIVEWLVQSGHLDRDAGMLAIGPQTERRYGRRHFMELLTVFAAAPEFTVLHGRREVGSTDAIVLTMKIDGPRVIVLGGRPWKVTHIDWNRQRCYVEPTDLPGRSLWHGFLPPESWNLAQAQRRVLLGADPDVTWSNRAAQTLAGIRRARSEQTWAGGSVLEAREDEHRWWTWAGRRANATIAAALPKAVVDGARLDDHMVRLRGDLTAGELRHLVDAIDVERLAAPDIDERAVAGLKFSDVLPPHLAVVTLAERAADPFGAAEILRAPLRWVNSQ</sequence>
<keyword evidence="5" id="KW-0378">Hydrolase</keyword>
<evidence type="ECO:0000313" key="5">
    <source>
        <dbReference type="EMBL" id="GAA2369411.1"/>
    </source>
</evidence>
<dbReference type="EMBL" id="BAAARV010000069">
    <property type="protein sequence ID" value="GAA2369411.1"/>
    <property type="molecule type" value="Genomic_DNA"/>
</dbReference>
<dbReference type="Gene3D" id="3.40.50.300">
    <property type="entry name" value="P-loop containing nucleotide triphosphate hydrolases"/>
    <property type="match status" value="2"/>
</dbReference>